<dbReference type="EC" id="7.2.2.8" evidence="3"/>
<feature type="transmembrane region" description="Helical" evidence="18">
    <location>
        <begin position="281"/>
        <end position="303"/>
    </location>
</feature>
<evidence type="ECO:0000256" key="18">
    <source>
        <dbReference type="RuleBase" id="RU362081"/>
    </source>
</evidence>
<dbReference type="SFLD" id="SFLDS00003">
    <property type="entry name" value="Haloacid_Dehalogenase"/>
    <property type="match status" value="1"/>
</dbReference>
<keyword evidence="15" id="KW-0406">Ion transport</keyword>
<dbReference type="GO" id="GO:0140581">
    <property type="term" value="F:P-type monovalent copper transporter activity"/>
    <property type="evidence" value="ECO:0007669"/>
    <property type="project" value="UniProtKB-EC"/>
</dbReference>
<proteinExistence type="inferred from homology"/>
<dbReference type="InterPro" id="IPR006122">
    <property type="entry name" value="HMA_Cu_ion-bd"/>
</dbReference>
<evidence type="ECO:0000256" key="3">
    <source>
        <dbReference type="ARBA" id="ARBA00012517"/>
    </source>
</evidence>
<dbReference type="SUPFAM" id="SSF81665">
    <property type="entry name" value="Calcium ATPase, transmembrane domain M"/>
    <property type="match status" value="1"/>
</dbReference>
<evidence type="ECO:0000256" key="11">
    <source>
        <dbReference type="ARBA" id="ARBA00022842"/>
    </source>
</evidence>
<evidence type="ECO:0000256" key="4">
    <source>
        <dbReference type="ARBA" id="ARBA00022448"/>
    </source>
</evidence>
<dbReference type="PANTHER" id="PTHR43520">
    <property type="entry name" value="ATP7, ISOFORM B"/>
    <property type="match status" value="1"/>
</dbReference>
<dbReference type="SFLD" id="SFLDF00027">
    <property type="entry name" value="p-type_atpase"/>
    <property type="match status" value="1"/>
</dbReference>
<dbReference type="PROSITE" id="PS00154">
    <property type="entry name" value="ATPASE_E1_E2"/>
    <property type="match status" value="1"/>
</dbReference>
<dbReference type="InterPro" id="IPR023299">
    <property type="entry name" value="ATPase_P-typ_cyto_dom_N"/>
</dbReference>
<reference evidence="20" key="1">
    <citation type="submission" date="2020-11" db="EMBL/GenBank/DDBJ databases">
        <authorList>
            <consortium name="DOE Joint Genome Institute"/>
            <person name="Ahrendt S."/>
            <person name="Riley R."/>
            <person name="Andreopoulos W."/>
            <person name="Labutti K."/>
            <person name="Pangilinan J."/>
            <person name="Ruiz-Duenas F.J."/>
            <person name="Barrasa J.M."/>
            <person name="Sanchez-Garcia M."/>
            <person name="Camarero S."/>
            <person name="Miyauchi S."/>
            <person name="Serrano A."/>
            <person name="Linde D."/>
            <person name="Babiker R."/>
            <person name="Drula E."/>
            <person name="Ayuso-Fernandez I."/>
            <person name="Pacheco R."/>
            <person name="Padilla G."/>
            <person name="Ferreira P."/>
            <person name="Barriuso J."/>
            <person name="Kellner H."/>
            <person name="Castanera R."/>
            <person name="Alfaro M."/>
            <person name="Ramirez L."/>
            <person name="Pisabarro A.G."/>
            <person name="Kuo A."/>
            <person name="Tritt A."/>
            <person name="Lipzen A."/>
            <person name="He G."/>
            <person name="Yan M."/>
            <person name="Ng V."/>
            <person name="Cullen D."/>
            <person name="Martin F."/>
            <person name="Rosso M.-N."/>
            <person name="Henrissat B."/>
            <person name="Hibbett D."/>
            <person name="Martinez A.T."/>
            <person name="Grigoriev I.V."/>
        </authorList>
    </citation>
    <scope>NUCLEOTIDE SEQUENCE</scope>
    <source>
        <strain evidence="20">AH 40177</strain>
    </source>
</reference>
<gene>
    <name evidence="20" type="ORF">BDP27DRAFT_1212940</name>
</gene>
<dbReference type="EMBL" id="JADNRY010000010">
    <property type="protein sequence ID" value="KAF9075330.1"/>
    <property type="molecule type" value="Genomic_DNA"/>
</dbReference>
<dbReference type="Gene3D" id="3.30.70.100">
    <property type="match status" value="2"/>
</dbReference>
<dbReference type="InterPro" id="IPR036163">
    <property type="entry name" value="HMA_dom_sf"/>
</dbReference>
<evidence type="ECO:0000256" key="13">
    <source>
        <dbReference type="ARBA" id="ARBA00022989"/>
    </source>
</evidence>
<dbReference type="Pfam" id="PF00122">
    <property type="entry name" value="E1-E2_ATPase"/>
    <property type="match status" value="1"/>
</dbReference>
<dbReference type="Gene3D" id="3.40.1110.10">
    <property type="entry name" value="Calcium-transporting ATPase, cytoplasmic domain N"/>
    <property type="match status" value="1"/>
</dbReference>
<dbReference type="InterPro" id="IPR006121">
    <property type="entry name" value="HMA_dom"/>
</dbReference>
<dbReference type="SFLD" id="SFLDG00002">
    <property type="entry name" value="C1.7:_P-type_atpase_like"/>
    <property type="match status" value="1"/>
</dbReference>
<feature type="transmembrane region" description="Helical" evidence="18">
    <location>
        <begin position="253"/>
        <end position="275"/>
    </location>
</feature>
<dbReference type="Pfam" id="PF00702">
    <property type="entry name" value="Hydrolase"/>
    <property type="match status" value="1"/>
</dbReference>
<evidence type="ECO:0000256" key="7">
    <source>
        <dbReference type="ARBA" id="ARBA00022737"/>
    </source>
</evidence>
<feature type="transmembrane region" description="Helical" evidence="18">
    <location>
        <begin position="869"/>
        <end position="891"/>
    </location>
</feature>
<dbReference type="PROSITE" id="PS50846">
    <property type="entry name" value="HMA_2"/>
    <property type="match status" value="2"/>
</dbReference>
<dbReference type="PRINTS" id="PR00119">
    <property type="entry name" value="CATATPASE"/>
</dbReference>
<dbReference type="CDD" id="cd00371">
    <property type="entry name" value="HMA"/>
    <property type="match status" value="2"/>
</dbReference>
<dbReference type="InterPro" id="IPR027256">
    <property type="entry name" value="P-typ_ATPase_IB"/>
</dbReference>
<dbReference type="InterPro" id="IPR044492">
    <property type="entry name" value="P_typ_ATPase_HD_dom"/>
</dbReference>
<accession>A0A9P5UCN7</accession>
<dbReference type="Gene3D" id="3.40.50.1000">
    <property type="entry name" value="HAD superfamily/HAD-like"/>
    <property type="match status" value="1"/>
</dbReference>
<dbReference type="FunFam" id="3.40.50.1000:FF:000144">
    <property type="entry name" value="copper-transporting ATPase 1 isoform X2"/>
    <property type="match status" value="1"/>
</dbReference>
<dbReference type="AlphaFoldDB" id="A0A9P5UCN7"/>
<dbReference type="InterPro" id="IPR018303">
    <property type="entry name" value="ATPase_P-typ_P_site"/>
</dbReference>
<evidence type="ECO:0000256" key="16">
    <source>
        <dbReference type="ARBA" id="ARBA00023136"/>
    </source>
</evidence>
<comment type="similarity">
    <text evidence="2 18">Belongs to the cation transport ATPase (P-type) (TC 3.A.3) family. Type IB subfamily.</text>
</comment>
<protein>
    <recommendedName>
        <fullName evidence="3">P-type Cu(+) transporter</fullName>
        <ecNumber evidence="3">7.2.2.8</ecNumber>
    </recommendedName>
    <alternativeName>
        <fullName evidence="17">Cu(2+)-ATPase</fullName>
    </alternativeName>
</protein>
<dbReference type="PANTHER" id="PTHR43520:SF8">
    <property type="entry name" value="P-TYPE CU(+) TRANSPORTER"/>
    <property type="match status" value="1"/>
</dbReference>
<dbReference type="NCBIfam" id="TIGR01494">
    <property type="entry name" value="ATPase_P-type"/>
    <property type="match status" value="2"/>
</dbReference>
<evidence type="ECO:0000313" key="20">
    <source>
        <dbReference type="EMBL" id="KAF9075330.1"/>
    </source>
</evidence>
<dbReference type="InterPro" id="IPR008250">
    <property type="entry name" value="ATPase_P-typ_transduc_dom_A_sf"/>
</dbReference>
<evidence type="ECO:0000313" key="21">
    <source>
        <dbReference type="Proteomes" id="UP000772434"/>
    </source>
</evidence>
<keyword evidence="4" id="KW-0813">Transport</keyword>
<dbReference type="InterPro" id="IPR036412">
    <property type="entry name" value="HAD-like_sf"/>
</dbReference>
<dbReference type="FunFam" id="3.30.70.100:FF:000001">
    <property type="entry name" value="ATPase copper transporting beta"/>
    <property type="match status" value="1"/>
</dbReference>
<dbReference type="GO" id="GO:0012505">
    <property type="term" value="C:endomembrane system"/>
    <property type="evidence" value="ECO:0007669"/>
    <property type="project" value="UniProtKB-SubCell"/>
</dbReference>
<dbReference type="CDD" id="cd02094">
    <property type="entry name" value="P-type_ATPase_Cu-like"/>
    <property type="match status" value="1"/>
</dbReference>
<evidence type="ECO:0000256" key="8">
    <source>
        <dbReference type="ARBA" id="ARBA00022741"/>
    </source>
</evidence>
<evidence type="ECO:0000256" key="6">
    <source>
        <dbReference type="ARBA" id="ARBA00022723"/>
    </source>
</evidence>
<evidence type="ECO:0000256" key="12">
    <source>
        <dbReference type="ARBA" id="ARBA00022967"/>
    </source>
</evidence>
<dbReference type="GO" id="GO:0043682">
    <property type="term" value="F:P-type divalent copper transporter activity"/>
    <property type="evidence" value="ECO:0007669"/>
    <property type="project" value="TreeGrafter"/>
</dbReference>
<feature type="domain" description="HMA" evidence="19">
    <location>
        <begin position="13"/>
        <end position="79"/>
    </location>
</feature>
<dbReference type="GO" id="GO:0005507">
    <property type="term" value="F:copper ion binding"/>
    <property type="evidence" value="ECO:0007669"/>
    <property type="project" value="InterPro"/>
</dbReference>
<keyword evidence="9" id="KW-0187">Copper transport</keyword>
<comment type="subcellular location">
    <subcellularLocation>
        <location evidence="1">Endomembrane system</location>
        <topology evidence="1">Multi-pass membrane protein</topology>
    </subcellularLocation>
    <subcellularLocation>
        <location evidence="18">Membrane</location>
    </subcellularLocation>
</comment>
<feature type="transmembrane region" description="Helical" evidence="18">
    <location>
        <begin position="440"/>
        <end position="462"/>
    </location>
</feature>
<dbReference type="FunFam" id="3.30.70.100:FF:000043">
    <property type="entry name" value="Copper-transporting ATPase 2"/>
    <property type="match status" value="1"/>
</dbReference>
<evidence type="ECO:0000256" key="10">
    <source>
        <dbReference type="ARBA" id="ARBA00022840"/>
    </source>
</evidence>
<evidence type="ECO:0000256" key="17">
    <source>
        <dbReference type="ARBA" id="ARBA00080126"/>
    </source>
</evidence>
<keyword evidence="6 18" id="KW-0479">Metal-binding</keyword>
<dbReference type="OrthoDB" id="432719at2759"/>
<dbReference type="Proteomes" id="UP000772434">
    <property type="component" value="Unassembled WGS sequence"/>
</dbReference>
<evidence type="ECO:0000256" key="15">
    <source>
        <dbReference type="ARBA" id="ARBA00023065"/>
    </source>
</evidence>
<dbReference type="NCBIfam" id="TIGR01525">
    <property type="entry name" value="ATPase-IB_hvy"/>
    <property type="match status" value="1"/>
</dbReference>
<evidence type="ECO:0000259" key="19">
    <source>
        <dbReference type="PROSITE" id="PS50846"/>
    </source>
</evidence>
<feature type="transmembrane region" description="Helical" evidence="18">
    <location>
        <begin position="211"/>
        <end position="232"/>
    </location>
</feature>
<dbReference type="PRINTS" id="PR00942">
    <property type="entry name" value="CUATPASEI"/>
</dbReference>
<organism evidence="20 21">
    <name type="scientific">Rhodocollybia butyracea</name>
    <dbReference type="NCBI Taxonomy" id="206335"/>
    <lineage>
        <taxon>Eukaryota</taxon>
        <taxon>Fungi</taxon>
        <taxon>Dikarya</taxon>
        <taxon>Basidiomycota</taxon>
        <taxon>Agaricomycotina</taxon>
        <taxon>Agaricomycetes</taxon>
        <taxon>Agaricomycetidae</taxon>
        <taxon>Agaricales</taxon>
        <taxon>Marasmiineae</taxon>
        <taxon>Omphalotaceae</taxon>
        <taxon>Rhodocollybia</taxon>
    </lineage>
</organism>
<keyword evidence="5 18" id="KW-0812">Transmembrane</keyword>
<feature type="transmembrane region" description="Helical" evidence="18">
    <location>
        <begin position="840"/>
        <end position="863"/>
    </location>
</feature>
<dbReference type="Pfam" id="PF00403">
    <property type="entry name" value="HMA"/>
    <property type="match status" value="2"/>
</dbReference>
<evidence type="ECO:0000256" key="5">
    <source>
        <dbReference type="ARBA" id="ARBA00022692"/>
    </source>
</evidence>
<evidence type="ECO:0000256" key="2">
    <source>
        <dbReference type="ARBA" id="ARBA00006024"/>
    </source>
</evidence>
<keyword evidence="21" id="KW-1185">Reference proteome</keyword>
<dbReference type="GO" id="GO:0016887">
    <property type="term" value="F:ATP hydrolysis activity"/>
    <property type="evidence" value="ECO:0007669"/>
    <property type="project" value="InterPro"/>
</dbReference>
<evidence type="ECO:0000256" key="9">
    <source>
        <dbReference type="ARBA" id="ARBA00022796"/>
    </source>
</evidence>
<keyword evidence="10 18" id="KW-0067">ATP-binding</keyword>
<keyword evidence="7" id="KW-0677">Repeat</keyword>
<dbReference type="FunFam" id="2.70.150.10:FF:000002">
    <property type="entry name" value="Copper-transporting ATPase 1, putative"/>
    <property type="match status" value="1"/>
</dbReference>
<dbReference type="GO" id="GO:0016020">
    <property type="term" value="C:membrane"/>
    <property type="evidence" value="ECO:0007669"/>
    <property type="project" value="UniProtKB-SubCell"/>
</dbReference>
<feature type="transmembrane region" description="Helical" evidence="18">
    <location>
        <begin position="179"/>
        <end position="199"/>
    </location>
</feature>
<feature type="domain" description="HMA" evidence="19">
    <location>
        <begin position="87"/>
        <end position="153"/>
    </location>
</feature>
<keyword evidence="8 18" id="KW-0547">Nucleotide-binding</keyword>
<dbReference type="Gene3D" id="2.70.150.10">
    <property type="entry name" value="Calcium-transporting ATPase, cytoplasmic transduction domain A"/>
    <property type="match status" value="1"/>
</dbReference>
<dbReference type="InterPro" id="IPR017969">
    <property type="entry name" value="Heavy-metal-associated_CS"/>
</dbReference>
<dbReference type="SUPFAM" id="SSF56784">
    <property type="entry name" value="HAD-like"/>
    <property type="match status" value="1"/>
</dbReference>
<dbReference type="SUPFAM" id="SSF55008">
    <property type="entry name" value="HMA, heavy metal-associated domain"/>
    <property type="match status" value="2"/>
</dbReference>
<keyword evidence="14" id="KW-0186">Copper</keyword>
<keyword evidence="12" id="KW-1278">Translocase</keyword>
<comment type="caution">
    <text evidence="20">The sequence shown here is derived from an EMBL/GenBank/DDBJ whole genome shotgun (WGS) entry which is preliminary data.</text>
</comment>
<sequence>MKHSELALEEPAEKCELRIEGMTCGSCVEAIEGMLRPQDGIYSIKVALLAERGVVEFDPKKWNVDKIVEEISDIGFDATMIPPSREDTVTLRIYGMTCSSCTGTVESGLASVPGINSVSVSLVSETCQIVFERGIIGPREMISRIEDMGFDAMISDENNATQLQSLTRTKEIMEWRKRLTWSLTFAVPVFFLTMVFPHIPGLSLLHDVRLFNGIFLNDIFVLLLTTPAQFWVGAKFYRNAYKSLKHGTATMDVLVMLGTTSAYFYSIFALFFALFNTASDFRPMLFFDTSTMLIMFVSMGRYLENKAKGRTSAALTDLMALAPSMATIYTDAECTQEKRIATELVEVGDTVKLVPGDKIPADGTVVRGSSSVDEGAITGEAVPVMKQVGDTVIGGTVNGLGTFDMIVTRAGKDTALAQIVKLVEDAQTSKAPIQAFADRVAGYFVPTVISLGVITFVVWFIISSFVDDASLPVMFHRHGSSKLGICLQMCISVIVVACPCALGLSTPTAIMVGTGMGAQNGILIKGGRALEASKNIKRVVMDKTGTVTIGKLTVVGLCWVPAGDIQNTELYGGDPDLDGLSADGITTRRIIIAMVSATEARSEHPLAKAIAVYGKDLLKDGVSEPDVNIESFESITGAGVKASIVCNGQKYVVLVGNSAFVTQSGDHMNSSLEAFETQETELGRTIIYVAVQKGTARLQPVLSVSLADSPKPSSKHAIRALQNMGIEVSMMTGDGKATAIAIAKQVGIRPENVWSTMTPKGKATMITELIEKYGDGVAMVGDGINDSPALVAATVGIALSSGTSVAIEAADIVLMRSDLLDVVAALHLSRAIFSVIKRNLIWACAYNILGIPLAMGFFLPVGLYMHPMMAGAAMAFSSVSVVTSSLTLKWWQRPAASVMPDESIDSGAGWTGLFFDSARSAVGDAWGSVRGLVSSRQADYGYSQLPVEMSSTSAV</sequence>
<dbReference type="NCBIfam" id="TIGR00003">
    <property type="entry name" value="copper ion binding protein"/>
    <property type="match status" value="1"/>
</dbReference>
<dbReference type="SUPFAM" id="SSF81653">
    <property type="entry name" value="Calcium ATPase, transduction domain A"/>
    <property type="match status" value="1"/>
</dbReference>
<feature type="transmembrane region" description="Helical" evidence="18">
    <location>
        <begin position="482"/>
        <end position="504"/>
    </location>
</feature>
<dbReference type="PROSITE" id="PS01047">
    <property type="entry name" value="HMA_1"/>
    <property type="match status" value="2"/>
</dbReference>
<dbReference type="GO" id="GO:0005524">
    <property type="term" value="F:ATP binding"/>
    <property type="evidence" value="ECO:0007669"/>
    <property type="project" value="UniProtKB-UniRule"/>
</dbReference>
<dbReference type="InterPro" id="IPR059000">
    <property type="entry name" value="ATPase_P-type_domA"/>
</dbReference>
<keyword evidence="16 18" id="KW-0472">Membrane</keyword>
<evidence type="ECO:0000256" key="1">
    <source>
        <dbReference type="ARBA" id="ARBA00004127"/>
    </source>
</evidence>
<dbReference type="InterPro" id="IPR023214">
    <property type="entry name" value="HAD_sf"/>
</dbReference>
<dbReference type="InterPro" id="IPR023298">
    <property type="entry name" value="ATPase_P-typ_TM_dom_sf"/>
</dbReference>
<keyword evidence="11" id="KW-0460">Magnesium</keyword>
<dbReference type="GO" id="GO:0055070">
    <property type="term" value="P:copper ion homeostasis"/>
    <property type="evidence" value="ECO:0007669"/>
    <property type="project" value="TreeGrafter"/>
</dbReference>
<dbReference type="InterPro" id="IPR001757">
    <property type="entry name" value="P_typ_ATPase"/>
</dbReference>
<name>A0A9P5UCN7_9AGAR</name>
<keyword evidence="13 18" id="KW-1133">Transmembrane helix</keyword>
<evidence type="ECO:0000256" key="14">
    <source>
        <dbReference type="ARBA" id="ARBA00023008"/>
    </source>
</evidence>